<reference evidence="2 3" key="2">
    <citation type="journal article" date="2014" name="J. Gen. Appl. Microbiol.">
        <title>The early diverging ascomycetous budding yeast Saitoella complicata has three histone deacetylases belonging to the Clr6, Hos2, and Rpd3 lineages.</title>
        <authorList>
            <person name="Nishida H."/>
            <person name="Matsumoto T."/>
            <person name="Kondo S."/>
            <person name="Hamamoto M."/>
            <person name="Yoshikawa H."/>
        </authorList>
    </citation>
    <scope>NUCLEOTIDE SEQUENCE [LARGE SCALE GENOMIC DNA]</scope>
    <source>
        <strain evidence="2 3">NRRL Y-17804</strain>
    </source>
</reference>
<feature type="region of interest" description="Disordered" evidence="1">
    <location>
        <begin position="98"/>
        <end position="159"/>
    </location>
</feature>
<protein>
    <submittedName>
        <fullName evidence="2">Uncharacterized protein</fullName>
    </submittedName>
</protein>
<dbReference type="Proteomes" id="UP000033140">
    <property type="component" value="Unassembled WGS sequence"/>
</dbReference>
<evidence type="ECO:0000256" key="1">
    <source>
        <dbReference type="SAM" id="MobiDB-lite"/>
    </source>
</evidence>
<dbReference type="EMBL" id="BACD03000055">
    <property type="protein sequence ID" value="GAO51924.1"/>
    <property type="molecule type" value="Genomic_DNA"/>
</dbReference>
<evidence type="ECO:0000313" key="2">
    <source>
        <dbReference type="EMBL" id="GAO51924.1"/>
    </source>
</evidence>
<feature type="compositionally biased region" description="Polar residues" evidence="1">
    <location>
        <begin position="134"/>
        <end position="159"/>
    </location>
</feature>
<reference evidence="2 3" key="3">
    <citation type="journal article" date="2015" name="Genome Announc.">
        <title>Draft Genome Sequence of the Archiascomycetous Yeast Saitoella complicata.</title>
        <authorList>
            <person name="Yamauchi K."/>
            <person name="Kondo S."/>
            <person name="Hamamoto M."/>
            <person name="Takahashi Y."/>
            <person name="Ogura Y."/>
            <person name="Hayashi T."/>
            <person name="Nishida H."/>
        </authorList>
    </citation>
    <scope>NUCLEOTIDE SEQUENCE [LARGE SCALE GENOMIC DNA]</scope>
    <source>
        <strain evidence="2 3">NRRL Y-17804</strain>
    </source>
</reference>
<reference evidence="2 3" key="1">
    <citation type="journal article" date="2011" name="J. Gen. Appl. Microbiol.">
        <title>Draft genome sequencing of the enigmatic yeast Saitoella complicata.</title>
        <authorList>
            <person name="Nishida H."/>
            <person name="Hamamoto M."/>
            <person name="Sugiyama J."/>
        </authorList>
    </citation>
    <scope>NUCLEOTIDE SEQUENCE [LARGE SCALE GENOMIC DNA]</scope>
    <source>
        <strain evidence="2 3">NRRL Y-17804</strain>
    </source>
</reference>
<name>A0A0E9NQ14_SAICN</name>
<keyword evidence="3" id="KW-1185">Reference proteome</keyword>
<gene>
    <name evidence="2" type="ORF">G7K_6012-t1</name>
</gene>
<organism evidence="2 3">
    <name type="scientific">Saitoella complicata (strain BCRC 22490 / CBS 7301 / JCM 7358 / NBRC 10748 / NRRL Y-17804)</name>
    <dbReference type="NCBI Taxonomy" id="698492"/>
    <lineage>
        <taxon>Eukaryota</taxon>
        <taxon>Fungi</taxon>
        <taxon>Dikarya</taxon>
        <taxon>Ascomycota</taxon>
        <taxon>Taphrinomycotina</taxon>
        <taxon>Taphrinomycotina incertae sedis</taxon>
        <taxon>Saitoella</taxon>
    </lineage>
</organism>
<comment type="caution">
    <text evidence="2">The sequence shown here is derived from an EMBL/GenBank/DDBJ whole genome shotgun (WGS) entry which is preliminary data.</text>
</comment>
<dbReference type="AlphaFoldDB" id="A0A0E9NQ14"/>
<evidence type="ECO:0000313" key="3">
    <source>
        <dbReference type="Proteomes" id="UP000033140"/>
    </source>
</evidence>
<accession>A0A0E9NQ14</accession>
<proteinExistence type="predicted"/>
<sequence>MTTQTRLHKLAEAKAASLRIVEPTKYAMIISGFIQPGTECWQCGKAGSLAMPNMGSQDFTPKLRLVGYRIPRLRNRLMKPYHRKQAAVAMDPALAYVTPEADNPEGPEPAGCSSSRIPSDSFRLRDSCLREPSGMQQPVTFSLIRNTERLSSSRYHSRP</sequence>